<keyword evidence="5 6" id="KW-0472">Membrane</keyword>
<protein>
    <submittedName>
        <fullName evidence="7">MFS transporter</fullName>
    </submittedName>
</protein>
<feature type="transmembrane region" description="Helical" evidence="6">
    <location>
        <begin position="286"/>
        <end position="304"/>
    </location>
</feature>
<keyword evidence="3 6" id="KW-0812">Transmembrane</keyword>
<evidence type="ECO:0000256" key="1">
    <source>
        <dbReference type="ARBA" id="ARBA00004651"/>
    </source>
</evidence>
<evidence type="ECO:0000256" key="5">
    <source>
        <dbReference type="ARBA" id="ARBA00023136"/>
    </source>
</evidence>
<dbReference type="SUPFAM" id="SSF103473">
    <property type="entry name" value="MFS general substrate transporter"/>
    <property type="match status" value="1"/>
</dbReference>
<dbReference type="RefSeq" id="WP_051387301.1">
    <property type="nucleotide sequence ID" value="NZ_CP068053.1"/>
</dbReference>
<dbReference type="Pfam" id="PF07690">
    <property type="entry name" value="MFS_1"/>
    <property type="match status" value="1"/>
</dbReference>
<feature type="transmembrane region" description="Helical" evidence="6">
    <location>
        <begin position="99"/>
        <end position="122"/>
    </location>
</feature>
<feature type="transmembrane region" description="Helical" evidence="6">
    <location>
        <begin position="69"/>
        <end position="93"/>
    </location>
</feature>
<dbReference type="PANTHER" id="PTHR23513:SF19">
    <property type="entry name" value="MAJOR FACILITATOR SUPERFAMILY (MFS) PROFILE DOMAIN-CONTAINING PROTEIN"/>
    <property type="match status" value="1"/>
</dbReference>
<feature type="transmembrane region" description="Helical" evidence="6">
    <location>
        <begin position="12"/>
        <end position="31"/>
    </location>
</feature>
<feature type="transmembrane region" description="Helical" evidence="6">
    <location>
        <begin position="256"/>
        <end position="274"/>
    </location>
</feature>
<dbReference type="GO" id="GO:0022857">
    <property type="term" value="F:transmembrane transporter activity"/>
    <property type="evidence" value="ECO:0007669"/>
    <property type="project" value="InterPro"/>
</dbReference>
<accession>A0A974NMJ4</accession>
<comment type="subcellular location">
    <subcellularLocation>
        <location evidence="1">Cell membrane</location>
        <topology evidence="1">Multi-pass membrane protein</topology>
    </subcellularLocation>
</comment>
<evidence type="ECO:0000313" key="7">
    <source>
        <dbReference type="EMBL" id="QQT00619.1"/>
    </source>
</evidence>
<feature type="transmembrane region" description="Helical" evidence="6">
    <location>
        <begin position="220"/>
        <end position="244"/>
    </location>
</feature>
<dbReference type="EMBL" id="CP068053">
    <property type="protein sequence ID" value="QQT00619.1"/>
    <property type="molecule type" value="Genomic_DNA"/>
</dbReference>
<dbReference type="KEGG" id="ppsr:I6J18_01370"/>
<dbReference type="InterPro" id="IPR036259">
    <property type="entry name" value="MFS_trans_sf"/>
</dbReference>
<feature type="transmembrane region" description="Helical" evidence="6">
    <location>
        <begin position="142"/>
        <end position="161"/>
    </location>
</feature>
<evidence type="ECO:0000313" key="8">
    <source>
        <dbReference type="Proteomes" id="UP000595254"/>
    </source>
</evidence>
<dbReference type="AlphaFoldDB" id="A0A974NMJ4"/>
<evidence type="ECO:0000256" key="4">
    <source>
        <dbReference type="ARBA" id="ARBA00022989"/>
    </source>
</evidence>
<dbReference type="Proteomes" id="UP000595254">
    <property type="component" value="Chromosome"/>
</dbReference>
<organism evidence="7 8">
    <name type="scientific">Peribacillus psychrosaccharolyticus</name>
    <name type="common">Bacillus psychrosaccharolyticus</name>
    <dbReference type="NCBI Taxonomy" id="1407"/>
    <lineage>
        <taxon>Bacteria</taxon>
        <taxon>Bacillati</taxon>
        <taxon>Bacillota</taxon>
        <taxon>Bacilli</taxon>
        <taxon>Bacillales</taxon>
        <taxon>Bacillaceae</taxon>
        <taxon>Peribacillus</taxon>
    </lineage>
</organism>
<reference evidence="7 8" key="1">
    <citation type="submission" date="2021-01" db="EMBL/GenBank/DDBJ databases">
        <title>FDA dAtabase for Regulatory Grade micrObial Sequences (FDA-ARGOS): Supporting development and validation of Infectious Disease Dx tests.</title>
        <authorList>
            <person name="Nelson B."/>
            <person name="Plummer A."/>
            <person name="Tallon L."/>
            <person name="Sadzewicz L."/>
            <person name="Zhao X."/>
            <person name="Boylan J."/>
            <person name="Ott S."/>
            <person name="Bowen H."/>
            <person name="Vavikolanu K."/>
            <person name="Mehta A."/>
            <person name="Aluvathingal J."/>
            <person name="Nadendla S."/>
            <person name="Myers T."/>
            <person name="Yan Y."/>
            <person name="Sichtig H."/>
        </authorList>
    </citation>
    <scope>NUCLEOTIDE SEQUENCE [LARGE SCALE GENOMIC DNA]</scope>
    <source>
        <strain evidence="7 8">FDAARGOS_1161</strain>
    </source>
</reference>
<proteinExistence type="predicted"/>
<evidence type="ECO:0000256" key="6">
    <source>
        <dbReference type="SAM" id="Phobius"/>
    </source>
</evidence>
<feature type="transmembrane region" description="Helical" evidence="6">
    <location>
        <begin position="167"/>
        <end position="186"/>
    </location>
</feature>
<dbReference type="InterPro" id="IPR011701">
    <property type="entry name" value="MFS"/>
</dbReference>
<keyword evidence="2" id="KW-1003">Cell membrane</keyword>
<keyword evidence="8" id="KW-1185">Reference proteome</keyword>
<dbReference type="CDD" id="cd06173">
    <property type="entry name" value="MFS_MefA_like"/>
    <property type="match status" value="1"/>
</dbReference>
<sequence length="410" mass="45796">MEKSFKRLVSGQSFANAGDVFYIVALITSVYNVTNSLFYVSLVPVINMLGGFLGGLAAPLIIDRYKLKWILVHSQLGKTCILLVLTLYVSFFLSSDTFMGIYFIIFCITFLDSFAHPASSALVPQLVSDEHLFKANSLMSSVYQFIQMGGWAAGGILSAFLHANGLLMLTFSLYVVSTCLLVFVNVNETKQAEERLVKGSKMTSMLEGWRIILEDKRLRILHLLLFFGSLASPVWVSSILLPFIDQRLHVGTEWWGYINTSLLLGLFLAGILAYRHADFINKHNQNVLLLGGFMVFLMTFLFGMNEIPVVALLLIGIFGLFEELRMISIHTIIQSLVKEKRLAKVYAVQSSLNMMTFGLSTLMMGVVGERYSLMVVFMVAAAALCVSFITLIISRKYVVLSIDDDVENQL</sequence>
<name>A0A974NMJ4_PERPY</name>
<evidence type="ECO:0000256" key="3">
    <source>
        <dbReference type="ARBA" id="ARBA00022692"/>
    </source>
</evidence>
<evidence type="ECO:0000256" key="2">
    <source>
        <dbReference type="ARBA" id="ARBA00022475"/>
    </source>
</evidence>
<feature type="transmembrane region" description="Helical" evidence="6">
    <location>
        <begin position="373"/>
        <end position="393"/>
    </location>
</feature>
<dbReference type="GO" id="GO:0005886">
    <property type="term" value="C:plasma membrane"/>
    <property type="evidence" value="ECO:0007669"/>
    <property type="project" value="UniProtKB-SubCell"/>
</dbReference>
<dbReference type="PANTHER" id="PTHR23513">
    <property type="entry name" value="INTEGRAL MEMBRANE EFFLUX PROTEIN-RELATED"/>
    <property type="match status" value="1"/>
</dbReference>
<gene>
    <name evidence="7" type="ORF">I6J18_01370</name>
</gene>
<keyword evidence="4 6" id="KW-1133">Transmembrane helix</keyword>
<dbReference type="Gene3D" id="1.20.1250.20">
    <property type="entry name" value="MFS general substrate transporter like domains"/>
    <property type="match status" value="1"/>
</dbReference>
<feature type="transmembrane region" description="Helical" evidence="6">
    <location>
        <begin position="345"/>
        <end position="367"/>
    </location>
</feature>
<feature type="transmembrane region" description="Helical" evidence="6">
    <location>
        <begin position="37"/>
        <end position="62"/>
    </location>
</feature>
<feature type="transmembrane region" description="Helical" evidence="6">
    <location>
        <begin position="310"/>
        <end position="333"/>
    </location>
</feature>